<dbReference type="Proteomes" id="UP001466331">
    <property type="component" value="Unassembled WGS sequence"/>
</dbReference>
<name>A0ABU9UA90_9SPIR</name>
<sequence>MNEHDEMLKRIASLTDGELVFFLCKKDELKPEVYELYAEEAVGRGLIVDASEFERMRDNQRRKFVNFFSGR</sequence>
<evidence type="ECO:0000313" key="2">
    <source>
        <dbReference type="Proteomes" id="UP001466331"/>
    </source>
</evidence>
<gene>
    <name evidence="1" type="ORF">WKV44_03405</name>
</gene>
<comment type="caution">
    <text evidence="1">The sequence shown here is derived from an EMBL/GenBank/DDBJ whole genome shotgun (WGS) entry which is preliminary data.</text>
</comment>
<dbReference type="EMBL" id="JBCHKQ010000001">
    <property type="protein sequence ID" value="MEM5947584.1"/>
    <property type="molecule type" value="Genomic_DNA"/>
</dbReference>
<keyword evidence="2" id="KW-1185">Reference proteome</keyword>
<proteinExistence type="predicted"/>
<evidence type="ECO:0000313" key="1">
    <source>
        <dbReference type="EMBL" id="MEM5947584.1"/>
    </source>
</evidence>
<reference evidence="1 2" key="1">
    <citation type="submission" date="2024-03" db="EMBL/GenBank/DDBJ databases">
        <title>Ignisphaera cupida sp. nov., a hyperthermophilic hydrolytic archaeon from a hot spring of Kamchatka, and proposal of Ignisphaeraceae fam. nov.</title>
        <authorList>
            <person name="Podosokorskaya O.A."/>
            <person name="Elcheninov A.G."/>
            <person name="Maltseva A.I."/>
            <person name="Zayulina K.S."/>
            <person name="Novikov A."/>
            <person name="Merkel A.Y."/>
        </authorList>
    </citation>
    <scope>NUCLEOTIDE SEQUENCE [LARGE SCALE GENOMIC DNA]</scope>
    <source>
        <strain evidence="1 2">38H-sp</strain>
    </source>
</reference>
<organism evidence="1 2">
    <name type="scientific">Rarispira pelagica</name>
    <dbReference type="NCBI Taxonomy" id="3141764"/>
    <lineage>
        <taxon>Bacteria</taxon>
        <taxon>Pseudomonadati</taxon>
        <taxon>Spirochaetota</taxon>
        <taxon>Spirochaetia</taxon>
        <taxon>Winmispirales</taxon>
        <taxon>Winmispiraceae</taxon>
        <taxon>Rarispira</taxon>
    </lineage>
</organism>
<dbReference type="RefSeq" id="WP_420069027.1">
    <property type="nucleotide sequence ID" value="NZ_JBCHKQ010000001.1"/>
</dbReference>
<protein>
    <submittedName>
        <fullName evidence="1">Uncharacterized protein</fullName>
    </submittedName>
</protein>
<accession>A0ABU9UA90</accession>